<dbReference type="PANTHER" id="PTHR13847:SF286">
    <property type="entry name" value="D-AMINO ACID DEHYDROGENASE"/>
    <property type="match status" value="1"/>
</dbReference>
<dbReference type="EMBL" id="LARY01000001">
    <property type="protein sequence ID" value="RDX02408.1"/>
    <property type="molecule type" value="Genomic_DNA"/>
</dbReference>
<reference evidence="7" key="1">
    <citation type="submission" date="2015-04" db="EMBL/GenBank/DDBJ databases">
        <authorList>
            <person name="Schardt J."/>
            <person name="Mueller-Herbst S."/>
            <person name="Scherer S."/>
            <person name="Huptas C."/>
        </authorList>
    </citation>
    <scope>NUCLEOTIDE SEQUENCE [LARGE SCALE GENOMIC DNA]</scope>
    <source>
        <strain evidence="7">Kiel-L1</strain>
    </source>
</reference>
<keyword evidence="4" id="KW-0560">Oxidoreductase</keyword>
<dbReference type="Gene3D" id="3.30.9.10">
    <property type="entry name" value="D-Amino Acid Oxidase, subunit A, domain 2"/>
    <property type="match status" value="1"/>
</dbReference>
<sequence length="366" mass="39835">MKFVVVGSGIVGASAAYHLARNGHSVTVIDRKDAGQATEHAAGIICPWVSKRRNKVWYELAKASAKFYPELDLELADLGLVSGYKQVGTLCLRKEGKSLDALYELAIERKEEAPEMGTIEKFPPEEVKERFPLVREGYGAVFLSGGGRSKGALVRDALLEGASLYGAQIIHGNAALDEKIRLTVDGHRMAYDKLLLANGAWLKPFLAKAGYAVDLLAQKGQLLSLHFESLKMDDWPVVLPPASKSIVPFDGGQLLLGATHEKEAQFDLTPTKEAQEEILTELEPFIQFNESPSEMTLSVGTRPYTSDFTPFIGEWLPNQVFLANGLGASGLTTGPFVGKLLAGLVANEAASFDLAPFDPKKYIEKR</sequence>
<comment type="similarity">
    <text evidence="2">Belongs to the DadA oxidoreductase family.</text>
</comment>
<evidence type="ECO:0000259" key="5">
    <source>
        <dbReference type="Pfam" id="PF01266"/>
    </source>
</evidence>
<dbReference type="AlphaFoldDB" id="A0A3D8TTR6"/>
<dbReference type="SUPFAM" id="SSF51905">
    <property type="entry name" value="FAD/NAD(P)-binding domain"/>
    <property type="match status" value="1"/>
</dbReference>
<gene>
    <name evidence="6" type="ORF">UR08_02515</name>
</gene>
<dbReference type="PANTHER" id="PTHR13847">
    <property type="entry name" value="SARCOSINE DEHYDROGENASE-RELATED"/>
    <property type="match status" value="1"/>
</dbReference>
<dbReference type="Proteomes" id="UP000257055">
    <property type="component" value="Unassembled WGS sequence"/>
</dbReference>
<dbReference type="Gene3D" id="3.50.50.60">
    <property type="entry name" value="FAD/NAD(P)-binding domain"/>
    <property type="match status" value="1"/>
</dbReference>
<protein>
    <submittedName>
        <fullName evidence="6">Oxidoreductase</fullName>
    </submittedName>
</protein>
<evidence type="ECO:0000256" key="4">
    <source>
        <dbReference type="ARBA" id="ARBA00023002"/>
    </source>
</evidence>
<evidence type="ECO:0000313" key="6">
    <source>
        <dbReference type="EMBL" id="RDX02408.1"/>
    </source>
</evidence>
<name>A0A3D8TTR6_9LIST</name>
<keyword evidence="7" id="KW-1185">Reference proteome</keyword>
<dbReference type="InterPro" id="IPR006076">
    <property type="entry name" value="FAD-dep_OxRdtase"/>
</dbReference>
<dbReference type="InterPro" id="IPR036188">
    <property type="entry name" value="FAD/NAD-bd_sf"/>
</dbReference>
<dbReference type="RefSeq" id="WP_115752090.1">
    <property type="nucleotide sequence ID" value="NZ_LARY01000001.1"/>
</dbReference>
<feature type="domain" description="FAD dependent oxidoreductase" evidence="5">
    <location>
        <begin position="3"/>
        <end position="343"/>
    </location>
</feature>
<evidence type="ECO:0000313" key="7">
    <source>
        <dbReference type="Proteomes" id="UP000257055"/>
    </source>
</evidence>
<dbReference type="GO" id="GO:0016491">
    <property type="term" value="F:oxidoreductase activity"/>
    <property type="evidence" value="ECO:0007669"/>
    <property type="project" value="UniProtKB-KW"/>
</dbReference>
<dbReference type="Pfam" id="PF01266">
    <property type="entry name" value="DAO"/>
    <property type="match status" value="1"/>
</dbReference>
<comment type="cofactor">
    <cofactor evidence="1">
        <name>FAD</name>
        <dbReference type="ChEBI" id="CHEBI:57692"/>
    </cofactor>
</comment>
<accession>A0A3D8TTR6</accession>
<dbReference type="GO" id="GO:0005737">
    <property type="term" value="C:cytoplasm"/>
    <property type="evidence" value="ECO:0007669"/>
    <property type="project" value="TreeGrafter"/>
</dbReference>
<keyword evidence="3" id="KW-0285">Flavoprotein</keyword>
<evidence type="ECO:0000256" key="1">
    <source>
        <dbReference type="ARBA" id="ARBA00001974"/>
    </source>
</evidence>
<organism evidence="6 7">
    <name type="scientific">Listeria kieliensis</name>
    <dbReference type="NCBI Taxonomy" id="1621700"/>
    <lineage>
        <taxon>Bacteria</taxon>
        <taxon>Bacillati</taxon>
        <taxon>Bacillota</taxon>
        <taxon>Bacilli</taxon>
        <taxon>Bacillales</taxon>
        <taxon>Listeriaceae</taxon>
        <taxon>Listeria</taxon>
    </lineage>
</organism>
<evidence type="ECO:0000256" key="2">
    <source>
        <dbReference type="ARBA" id="ARBA00009410"/>
    </source>
</evidence>
<evidence type="ECO:0000256" key="3">
    <source>
        <dbReference type="ARBA" id="ARBA00022630"/>
    </source>
</evidence>
<proteinExistence type="inferred from homology"/>
<dbReference type="SUPFAM" id="SSF54373">
    <property type="entry name" value="FAD-linked reductases, C-terminal domain"/>
    <property type="match status" value="1"/>
</dbReference>
<comment type="caution">
    <text evidence="6">The sequence shown here is derived from an EMBL/GenBank/DDBJ whole genome shotgun (WGS) entry which is preliminary data.</text>
</comment>